<evidence type="ECO:0000259" key="2">
    <source>
        <dbReference type="Pfam" id="PF22980"/>
    </source>
</evidence>
<dbReference type="Pfam" id="PF22980">
    <property type="entry name" value="Myb_DNA-bind_8"/>
    <property type="match status" value="1"/>
</dbReference>
<reference evidence="4" key="1">
    <citation type="submission" date="2016-03" db="EMBL/GenBank/DDBJ databases">
        <authorList>
            <person name="Guldener U."/>
        </authorList>
    </citation>
    <scope>NUCLEOTIDE SEQUENCE [LARGE SCALE GENOMIC DNA]</scope>
    <source>
        <strain evidence="4">04CH-RAC-A.6.1</strain>
    </source>
</reference>
<dbReference type="InterPro" id="IPR054505">
    <property type="entry name" value="Myb_DNA-bind_8"/>
</dbReference>
<gene>
    <name evidence="3" type="ORF">RAG0_16036</name>
</gene>
<keyword evidence="4" id="KW-1185">Reference proteome</keyword>
<dbReference type="OrthoDB" id="3944408at2759"/>
<dbReference type="AlphaFoldDB" id="A0A1E1LNI5"/>
<proteinExistence type="predicted"/>
<sequence length="134" mass="14595">MTSESAFMTAVLRQLLVTQLDFQRLSDDTDLSSAEAARSRWHRMKVKLETPDSAGNSAVKATATAPSMQELPAKKCGKKRRESVTKLNEGEGDGSNVKGRKAPPIAKRGRGRPRKVLEKPEVLAKEADSAEESS</sequence>
<accession>A0A1E1LNI5</accession>
<dbReference type="EMBL" id="FJUX01000153">
    <property type="protein sequence ID" value="CZT12071.1"/>
    <property type="molecule type" value="Genomic_DNA"/>
</dbReference>
<name>A0A1E1LNI5_9HELO</name>
<feature type="region of interest" description="Disordered" evidence="1">
    <location>
        <begin position="48"/>
        <end position="134"/>
    </location>
</feature>
<evidence type="ECO:0000256" key="1">
    <source>
        <dbReference type="SAM" id="MobiDB-lite"/>
    </source>
</evidence>
<organism evidence="3 4">
    <name type="scientific">Rhynchosporium agropyri</name>
    <dbReference type="NCBI Taxonomy" id="914238"/>
    <lineage>
        <taxon>Eukaryota</taxon>
        <taxon>Fungi</taxon>
        <taxon>Dikarya</taxon>
        <taxon>Ascomycota</taxon>
        <taxon>Pezizomycotina</taxon>
        <taxon>Leotiomycetes</taxon>
        <taxon>Helotiales</taxon>
        <taxon>Ploettnerulaceae</taxon>
        <taxon>Rhynchosporium</taxon>
    </lineage>
</organism>
<dbReference type="Proteomes" id="UP000178912">
    <property type="component" value="Unassembled WGS sequence"/>
</dbReference>
<evidence type="ECO:0000313" key="4">
    <source>
        <dbReference type="Proteomes" id="UP000178912"/>
    </source>
</evidence>
<feature type="compositionally biased region" description="Basic and acidic residues" evidence="1">
    <location>
        <begin position="115"/>
        <end position="128"/>
    </location>
</feature>
<protein>
    <recommendedName>
        <fullName evidence="2">Myb-like DNA-binding domain-containing protein</fullName>
    </recommendedName>
</protein>
<evidence type="ECO:0000313" key="3">
    <source>
        <dbReference type="EMBL" id="CZT12071.1"/>
    </source>
</evidence>
<feature type="domain" description="Myb-like DNA-binding" evidence="2">
    <location>
        <begin position="6"/>
        <end position="49"/>
    </location>
</feature>